<proteinExistence type="predicted"/>
<gene>
    <name evidence="1" type="ORF">VIS_S3BBA60011</name>
</gene>
<sequence length="200" mass="23585">MKAVLSSVYCGSIEYYSVLKNAEEVLIDSHEHYAKQTYRNRCEIYGANGKLNLTIPLVRRGQRVAVHDAQIENDFGWRKLHWRSIESAYRSSPYFEFYEHHFIPIFEKEHTHLFRLNQQIQNKIIQILNLDVVIKETESYQKEHSDYTDYRDAIHPKIAPKNKLAGKRYIQVFESKYGFIPNLSILDLLFNEGPNAISFL</sequence>
<organism evidence="1">
    <name type="scientific">uncultured Cytophagia bacterium</name>
    <dbReference type="NCBI Taxonomy" id="768505"/>
    <lineage>
        <taxon>Bacteria</taxon>
        <taxon>Pseudomonadati</taxon>
        <taxon>Bacteroidota</taxon>
        <taxon>Cytophagia</taxon>
        <taxon>environmental samples</taxon>
    </lineage>
</organism>
<name>H6RE93_9BACT</name>
<dbReference type="InterPro" id="IPR014985">
    <property type="entry name" value="WbqC"/>
</dbReference>
<reference evidence="1" key="2">
    <citation type="submission" date="2012-02" db="EMBL/GenBank/DDBJ databases">
        <authorList>
            <person name="Genoscope - CEA"/>
        </authorList>
    </citation>
    <scope>NUCLEOTIDE SEQUENCE</scope>
</reference>
<accession>H6RE93</accession>
<evidence type="ECO:0000313" key="1">
    <source>
        <dbReference type="EMBL" id="CCF99354.1"/>
    </source>
</evidence>
<protein>
    <submittedName>
        <fullName evidence="1">WbqC-like family protein</fullName>
    </submittedName>
</protein>
<dbReference type="Pfam" id="PF08889">
    <property type="entry name" value="WbqC"/>
    <property type="match status" value="1"/>
</dbReference>
<dbReference type="AlphaFoldDB" id="H6RE93"/>
<reference evidence="1" key="1">
    <citation type="journal article" date="2012" name="Environ. Microbiol.">
        <title>Genomic content of uncultured Bacteroidetes from contrasting oceanic provinces in the North Atlantic Ocean.</title>
        <authorList>
            <person name="Gomez-Pereira P.R."/>
            <person name="Schuler M."/>
            <person name="Fuchs B.M."/>
            <person name="Bennke C."/>
            <person name="Teeling H."/>
            <person name="Waldmann J."/>
            <person name="Richter M."/>
            <person name="Barbe V."/>
            <person name="Bataille E."/>
            <person name="Glockner F.O."/>
            <person name="Amann R."/>
        </authorList>
    </citation>
    <scope>NUCLEOTIDE SEQUENCE</scope>
</reference>
<dbReference type="EMBL" id="FO117577">
    <property type="protein sequence ID" value="CCF99354.1"/>
    <property type="molecule type" value="Genomic_DNA"/>
</dbReference>